<dbReference type="PANTHER" id="PTHR47472">
    <property type="entry name" value="PROPIONYL-COA CARBOXYLASE"/>
    <property type="match status" value="1"/>
</dbReference>
<comment type="caution">
    <text evidence="2">The sequence shown here is derived from an EMBL/GenBank/DDBJ whole genome shotgun (WGS) entry which is preliminary data.</text>
</comment>
<dbReference type="RefSeq" id="WP_227778057.1">
    <property type="nucleotide sequence ID" value="NZ_BAABKX010000010.1"/>
</dbReference>
<protein>
    <submittedName>
        <fullName evidence="2">DUF1446 domain-containing protein</fullName>
    </submittedName>
</protein>
<dbReference type="GeneID" id="68616417"/>
<organism evidence="2 3">
    <name type="scientific">Haladaptatus pallidirubidus</name>
    <dbReference type="NCBI Taxonomy" id="1008152"/>
    <lineage>
        <taxon>Archaea</taxon>
        <taxon>Methanobacteriati</taxon>
        <taxon>Methanobacteriota</taxon>
        <taxon>Stenosarchaea group</taxon>
        <taxon>Halobacteria</taxon>
        <taxon>Halobacteriales</taxon>
        <taxon>Haladaptataceae</taxon>
        <taxon>Haladaptatus</taxon>
    </lineage>
</organism>
<keyword evidence="3" id="KW-1185">Reference proteome</keyword>
<feature type="domain" description="Acyclic terpene utilisation N-terminal" evidence="1">
    <location>
        <begin position="6"/>
        <end position="443"/>
    </location>
</feature>
<dbReference type="Pfam" id="PF07287">
    <property type="entry name" value="AtuA"/>
    <property type="match status" value="1"/>
</dbReference>
<evidence type="ECO:0000313" key="2">
    <source>
        <dbReference type="EMBL" id="GAA5051943.1"/>
    </source>
</evidence>
<evidence type="ECO:0000259" key="1">
    <source>
        <dbReference type="Pfam" id="PF07287"/>
    </source>
</evidence>
<accession>A0AAV3UIK0</accession>
<dbReference type="EMBL" id="BAABKX010000010">
    <property type="protein sequence ID" value="GAA5051943.1"/>
    <property type="molecule type" value="Genomic_DNA"/>
</dbReference>
<evidence type="ECO:0000313" key="3">
    <source>
        <dbReference type="Proteomes" id="UP001501729"/>
    </source>
</evidence>
<dbReference type="AlphaFoldDB" id="A0AAV3UIK0"/>
<dbReference type="PANTHER" id="PTHR47472:SF1">
    <property type="entry name" value="DUF1446-DOMAIN-CONTAINING PROTEIN"/>
    <property type="match status" value="1"/>
</dbReference>
<gene>
    <name evidence="2" type="ORF">GCM10025751_27640</name>
</gene>
<reference evidence="2 3" key="1">
    <citation type="journal article" date="2019" name="Int. J. Syst. Evol. Microbiol.">
        <title>The Global Catalogue of Microorganisms (GCM) 10K type strain sequencing project: providing services to taxonomists for standard genome sequencing and annotation.</title>
        <authorList>
            <consortium name="The Broad Institute Genomics Platform"/>
            <consortium name="The Broad Institute Genome Sequencing Center for Infectious Disease"/>
            <person name="Wu L."/>
            <person name="Ma J."/>
        </authorList>
    </citation>
    <scope>NUCLEOTIDE SEQUENCE [LARGE SCALE GENOMIC DNA]</scope>
    <source>
        <strain evidence="2 3">JCM 17504</strain>
    </source>
</reference>
<dbReference type="Proteomes" id="UP001501729">
    <property type="component" value="Unassembled WGS sequence"/>
</dbReference>
<name>A0AAV3UIK0_9EURY</name>
<proteinExistence type="predicted"/>
<sequence>MTDQLVIGTGAGFAGDRIDPAATLAEHAELDYLVFECLAERTIANAQRRKMDDPSAGYTPLLSRRMEAVLPSCVENNTRIITNMGAANPEAAREQVIDIATELGISDLSVASVAGSAVRDRFEHFEEQTFSGDPTTQYQEDCVSANAYLGVQGILDALNDNADVIITGRVADPSLFLAPMCYEHGWDLTNSTDADQIGQGVACAHLLECAGQVTGGYFADPGYKDVPKLEALGFPIAEVTVDGDVTITKLPDSGGKVTLQTCKEQMLYEVHDPSAYLTPDAIADFSNVSFEQVGTDRVQVSGATAKPKPETLKVNIGYEDGVLGEGQISYAGPNAEQRARLAGDTVRKRLTARDFLIDDLRVDLMGVNSLHEGRGRDQSSPYEVRLRVAGKCETTANATEIGREVQTLYTNGPAGGGGVTIRTKPVLGIVSTLIDRTHVQPNVCIEGVK</sequence>
<dbReference type="InterPro" id="IPR010839">
    <property type="entry name" value="AtuA_N"/>
</dbReference>